<dbReference type="Proteomes" id="UP001445335">
    <property type="component" value="Unassembled WGS sequence"/>
</dbReference>
<keyword evidence="2" id="KW-1185">Reference proteome</keyword>
<dbReference type="AlphaFoldDB" id="A0AAW1QV76"/>
<dbReference type="EMBL" id="JALJOU010000075">
    <property type="protein sequence ID" value="KAK9825374.1"/>
    <property type="molecule type" value="Genomic_DNA"/>
</dbReference>
<evidence type="ECO:0000313" key="2">
    <source>
        <dbReference type="Proteomes" id="UP001445335"/>
    </source>
</evidence>
<protein>
    <submittedName>
        <fullName evidence="1">Uncharacterized protein</fullName>
    </submittedName>
</protein>
<reference evidence="1 2" key="1">
    <citation type="journal article" date="2024" name="Nat. Commun.">
        <title>Phylogenomics reveals the evolutionary origins of lichenization in chlorophyte algae.</title>
        <authorList>
            <person name="Puginier C."/>
            <person name="Libourel C."/>
            <person name="Otte J."/>
            <person name="Skaloud P."/>
            <person name="Haon M."/>
            <person name="Grisel S."/>
            <person name="Petersen M."/>
            <person name="Berrin J.G."/>
            <person name="Delaux P.M."/>
            <person name="Dal Grande F."/>
            <person name="Keller J."/>
        </authorList>
    </citation>
    <scope>NUCLEOTIDE SEQUENCE [LARGE SCALE GENOMIC DNA]</scope>
    <source>
        <strain evidence="1 2">SAG 245.80</strain>
    </source>
</reference>
<comment type="caution">
    <text evidence="1">The sequence shown here is derived from an EMBL/GenBank/DDBJ whole genome shotgun (WGS) entry which is preliminary data.</text>
</comment>
<gene>
    <name evidence="1" type="ORF">WJX81_006279</name>
</gene>
<organism evidence="1 2">
    <name type="scientific">Elliptochloris bilobata</name>
    <dbReference type="NCBI Taxonomy" id="381761"/>
    <lineage>
        <taxon>Eukaryota</taxon>
        <taxon>Viridiplantae</taxon>
        <taxon>Chlorophyta</taxon>
        <taxon>core chlorophytes</taxon>
        <taxon>Trebouxiophyceae</taxon>
        <taxon>Trebouxiophyceae incertae sedis</taxon>
        <taxon>Elliptochloris clade</taxon>
        <taxon>Elliptochloris</taxon>
    </lineage>
</organism>
<proteinExistence type="predicted"/>
<accession>A0AAW1QV76</accession>
<name>A0AAW1QV76_9CHLO</name>
<sequence length="120" mass="12921">MDTFEYCSTSDYTSPSSAEADSVLEYSEREALPNAAPIDRSLGLLLRYLGAADLCLARTDQLAAALWIAIKFDTPRACVPSRTLMAQATAVPAALLSATEMDILVGLRFDVLNGSMVSRE</sequence>
<evidence type="ECO:0000313" key="1">
    <source>
        <dbReference type="EMBL" id="KAK9825374.1"/>
    </source>
</evidence>